<organism evidence="3 4">
    <name type="scientific">Dokdonella koreensis DS-123</name>
    <dbReference type="NCBI Taxonomy" id="1300342"/>
    <lineage>
        <taxon>Bacteria</taxon>
        <taxon>Pseudomonadati</taxon>
        <taxon>Pseudomonadota</taxon>
        <taxon>Gammaproteobacteria</taxon>
        <taxon>Lysobacterales</taxon>
        <taxon>Rhodanobacteraceae</taxon>
        <taxon>Dokdonella</taxon>
    </lineage>
</organism>
<feature type="compositionally biased region" description="Low complexity" evidence="1">
    <location>
        <begin position="48"/>
        <end position="57"/>
    </location>
</feature>
<evidence type="ECO:0000256" key="1">
    <source>
        <dbReference type="SAM" id="MobiDB-lite"/>
    </source>
</evidence>
<sequence>MSIAVSEAPRLPWYRVPEVWLILVLLGATVIGSIALVFTAVGRPDAPVAVPGDAPRPSKIPPIRAADPPAQTR</sequence>
<dbReference type="EMBL" id="CP015249">
    <property type="protein sequence ID" value="ANB18391.1"/>
    <property type="molecule type" value="Genomic_DNA"/>
</dbReference>
<proteinExistence type="predicted"/>
<dbReference type="RefSeq" id="WP_067647761.1">
    <property type="nucleotide sequence ID" value="NZ_CP015249.1"/>
</dbReference>
<gene>
    <name evidence="3" type="ORF">I596_2383</name>
</gene>
<keyword evidence="2" id="KW-0812">Transmembrane</keyword>
<evidence type="ECO:0000313" key="3">
    <source>
        <dbReference type="EMBL" id="ANB18391.1"/>
    </source>
</evidence>
<name>A0A160DW29_9GAMM</name>
<accession>A0A160DW29</accession>
<reference evidence="3 4" key="1">
    <citation type="submission" date="2016-04" db="EMBL/GenBank/DDBJ databases">
        <title>Complete genome sequence of Dokdonella koreensis DS-123T.</title>
        <authorList>
            <person name="Kim J.F."/>
            <person name="Lee H."/>
            <person name="Kwak M.-J."/>
        </authorList>
    </citation>
    <scope>NUCLEOTIDE SEQUENCE [LARGE SCALE GENOMIC DNA]</scope>
    <source>
        <strain evidence="3 4">DS-123</strain>
    </source>
</reference>
<dbReference type="STRING" id="1300342.I596_2383"/>
<evidence type="ECO:0000313" key="4">
    <source>
        <dbReference type="Proteomes" id="UP000076830"/>
    </source>
</evidence>
<dbReference type="Proteomes" id="UP000076830">
    <property type="component" value="Chromosome"/>
</dbReference>
<dbReference type="KEGG" id="dko:I596_2383"/>
<feature type="region of interest" description="Disordered" evidence="1">
    <location>
        <begin position="48"/>
        <end position="73"/>
    </location>
</feature>
<evidence type="ECO:0000256" key="2">
    <source>
        <dbReference type="SAM" id="Phobius"/>
    </source>
</evidence>
<keyword evidence="2" id="KW-0472">Membrane</keyword>
<keyword evidence="4" id="KW-1185">Reference proteome</keyword>
<keyword evidence="2" id="KW-1133">Transmembrane helix</keyword>
<dbReference type="AlphaFoldDB" id="A0A160DW29"/>
<feature type="transmembrane region" description="Helical" evidence="2">
    <location>
        <begin position="20"/>
        <end position="41"/>
    </location>
</feature>
<protein>
    <submittedName>
        <fullName evidence="3">Uncharacterized protein</fullName>
    </submittedName>
</protein>